<reference evidence="3 4" key="1">
    <citation type="submission" date="2019-02" db="EMBL/GenBank/DDBJ databases">
        <title>Deep-cultivation of Planctomycetes and their phenomic and genomic characterization uncovers novel biology.</title>
        <authorList>
            <person name="Wiegand S."/>
            <person name="Jogler M."/>
            <person name="Boedeker C."/>
            <person name="Pinto D."/>
            <person name="Vollmers J."/>
            <person name="Rivas-Marin E."/>
            <person name="Kohn T."/>
            <person name="Peeters S.H."/>
            <person name="Heuer A."/>
            <person name="Rast P."/>
            <person name="Oberbeckmann S."/>
            <person name="Bunk B."/>
            <person name="Jeske O."/>
            <person name="Meyerdierks A."/>
            <person name="Storesund J.E."/>
            <person name="Kallscheuer N."/>
            <person name="Luecker S."/>
            <person name="Lage O.M."/>
            <person name="Pohl T."/>
            <person name="Merkel B.J."/>
            <person name="Hornburger P."/>
            <person name="Mueller R.-W."/>
            <person name="Bruemmer F."/>
            <person name="Labrenz M."/>
            <person name="Spormann A.M."/>
            <person name="Op den Camp H."/>
            <person name="Overmann J."/>
            <person name="Amann R."/>
            <person name="Jetten M.S.M."/>
            <person name="Mascher T."/>
            <person name="Medema M.H."/>
            <person name="Devos D.P."/>
            <person name="Kaster A.-K."/>
            <person name="Ovreas L."/>
            <person name="Rohde M."/>
            <person name="Galperin M.Y."/>
            <person name="Jogler C."/>
        </authorList>
    </citation>
    <scope>NUCLEOTIDE SEQUENCE [LARGE SCALE GENOMIC DNA]</scope>
    <source>
        <strain evidence="3 4">ETA_A8</strain>
    </source>
</reference>
<proteinExistence type="predicted"/>
<dbReference type="OrthoDB" id="9814380at2"/>
<dbReference type="InterPro" id="IPR006860">
    <property type="entry name" value="FecR"/>
</dbReference>
<dbReference type="InterPro" id="IPR012373">
    <property type="entry name" value="Ferrdict_sens_TM"/>
</dbReference>
<dbReference type="GO" id="GO:0016989">
    <property type="term" value="F:sigma factor antagonist activity"/>
    <property type="evidence" value="ECO:0007669"/>
    <property type="project" value="TreeGrafter"/>
</dbReference>
<feature type="domain" description="FecR protein" evidence="2">
    <location>
        <begin position="182"/>
        <end position="271"/>
    </location>
</feature>
<protein>
    <submittedName>
        <fullName evidence="3">FecR protein</fullName>
    </submittedName>
</protein>
<evidence type="ECO:0000256" key="1">
    <source>
        <dbReference type="SAM" id="Phobius"/>
    </source>
</evidence>
<organism evidence="3 4">
    <name type="scientific">Anatilimnocola aggregata</name>
    <dbReference type="NCBI Taxonomy" id="2528021"/>
    <lineage>
        <taxon>Bacteria</taxon>
        <taxon>Pseudomonadati</taxon>
        <taxon>Planctomycetota</taxon>
        <taxon>Planctomycetia</taxon>
        <taxon>Pirellulales</taxon>
        <taxon>Pirellulaceae</taxon>
        <taxon>Anatilimnocola</taxon>
    </lineage>
</organism>
<dbReference type="Gene3D" id="2.60.120.1440">
    <property type="match status" value="1"/>
</dbReference>
<dbReference type="PANTHER" id="PTHR30273">
    <property type="entry name" value="PERIPLASMIC SIGNAL SENSOR AND SIGMA FACTOR ACTIVATOR FECR-RELATED"/>
    <property type="match status" value="1"/>
</dbReference>
<dbReference type="SUPFAM" id="SSF49899">
    <property type="entry name" value="Concanavalin A-like lectins/glucanases"/>
    <property type="match status" value="1"/>
</dbReference>
<sequence length="722" mass="79245">MSEPAPNPDRGQTDRLIKQYVEDRLSLSAEELDQLIEALRAQPALAIELRTQLLLDDLLAQKLAFDRRNFLAQVGQRIGDFEQGEEEIYSQVSELRALAEAELVEKPQHAQSSRWTMAIVAVLAVTLATLAFLAPQYWPVAPRTMAEVRDVHGDVFTVKGEQRSLVRTGDSVSTGILYEVVRGAHVRIEFRDKTTVEFGSGTKFQLVADRKSQAKLVQVDQGEVVAHVMPQRDLGPMVFNTPHARAIVVGTELRLIIEPEQTRLDVTEGQVDFERLAGGSPLRVAAHQSGVANQTGLVLRSLQWPDSEDRLLFTFHDSGIPHVRNPETGNPRETPLEERGPVRTIHAGEVYAFDGGSYYSPEAGEDLVANIRGKGAFTIETIVIPDSVYRVKNARILALGDDGEMANFQLLQRNNDLIFKLWTDGSKEPQELKLGEVKPDRAVHVAIAYDGHKLVGYLNGVATSELDNIRSGLATWNTGALSLGSDAGGKNVWRGLICGLAITDHALADFEVVRSAGQYQTLYARRDAGLMWDNLMADDLDPTRFAGAGNWQIVDDSWESEAVADAWFGFGPDDLKNYDLLVDVNWVEGDGPLKMTLPIAKRPVSVVLGKSGGEQKTALQDMGGQPMTGTGSMESEHSLPQGRTARVEVKVRLLKDLASLDVTVDGQPWLDWKGSPDKLPEVVSTNLPALKKPVLVTAGNVVRIEALKIRDLNRMATSAIGQ</sequence>
<dbReference type="RefSeq" id="WP_145086658.1">
    <property type="nucleotide sequence ID" value="NZ_CP036274.1"/>
</dbReference>
<keyword evidence="1" id="KW-0472">Membrane</keyword>
<dbReference type="InterPro" id="IPR013320">
    <property type="entry name" value="ConA-like_dom_sf"/>
</dbReference>
<accession>A0A517Y7U1</accession>
<dbReference type="Gene3D" id="2.60.120.200">
    <property type="match status" value="1"/>
</dbReference>
<dbReference type="AlphaFoldDB" id="A0A517Y7U1"/>
<evidence type="ECO:0000259" key="2">
    <source>
        <dbReference type="Pfam" id="PF04773"/>
    </source>
</evidence>
<evidence type="ECO:0000313" key="4">
    <source>
        <dbReference type="Proteomes" id="UP000315017"/>
    </source>
</evidence>
<keyword evidence="1" id="KW-0812">Transmembrane</keyword>
<dbReference type="Pfam" id="PF13385">
    <property type="entry name" value="Laminin_G_3"/>
    <property type="match status" value="1"/>
</dbReference>
<dbReference type="EMBL" id="CP036274">
    <property type="protein sequence ID" value="QDU26307.1"/>
    <property type="molecule type" value="Genomic_DNA"/>
</dbReference>
<evidence type="ECO:0000313" key="3">
    <source>
        <dbReference type="EMBL" id="QDU26307.1"/>
    </source>
</evidence>
<feature type="transmembrane region" description="Helical" evidence="1">
    <location>
        <begin position="115"/>
        <end position="138"/>
    </location>
</feature>
<gene>
    <name evidence="3" type="ORF">ETAA8_13850</name>
</gene>
<keyword evidence="4" id="KW-1185">Reference proteome</keyword>
<dbReference type="KEGG" id="aagg:ETAA8_13850"/>
<dbReference type="Proteomes" id="UP000315017">
    <property type="component" value="Chromosome"/>
</dbReference>
<name>A0A517Y7U1_9BACT</name>
<dbReference type="Pfam" id="PF04773">
    <property type="entry name" value="FecR"/>
    <property type="match status" value="1"/>
</dbReference>
<keyword evidence="1" id="KW-1133">Transmembrane helix</keyword>
<dbReference type="PANTHER" id="PTHR30273:SF2">
    <property type="entry name" value="PROTEIN FECR"/>
    <property type="match status" value="1"/>
</dbReference>